<dbReference type="EMBL" id="QQBC01000005">
    <property type="protein sequence ID" value="RDI65858.1"/>
    <property type="molecule type" value="Genomic_DNA"/>
</dbReference>
<evidence type="ECO:0000313" key="1">
    <source>
        <dbReference type="EMBL" id="RDI65858.1"/>
    </source>
</evidence>
<dbReference type="AlphaFoldDB" id="A0A370I537"/>
<proteinExistence type="predicted"/>
<protein>
    <submittedName>
        <fullName evidence="1">Uncharacterized protein</fullName>
    </submittedName>
</protein>
<keyword evidence="2" id="KW-1185">Reference proteome</keyword>
<accession>A0A370I537</accession>
<dbReference type="RefSeq" id="WP_156524928.1">
    <property type="nucleotide sequence ID" value="NZ_QQBC01000005.1"/>
</dbReference>
<sequence>MGHAEFRSLRALFAEDARRWLENWRTEREDSGRWSWVNLDWIDSVIGPAPM</sequence>
<evidence type="ECO:0000313" key="2">
    <source>
        <dbReference type="Proteomes" id="UP000254869"/>
    </source>
</evidence>
<dbReference type="Proteomes" id="UP000254869">
    <property type="component" value="Unassembled WGS sequence"/>
</dbReference>
<comment type="caution">
    <text evidence="1">The sequence shown here is derived from an EMBL/GenBank/DDBJ whole genome shotgun (WGS) entry which is preliminary data.</text>
</comment>
<gene>
    <name evidence="1" type="ORF">DFR76_105176</name>
</gene>
<reference evidence="1 2" key="1">
    <citation type="submission" date="2018-07" db="EMBL/GenBank/DDBJ databases">
        <title>Genomic Encyclopedia of Type Strains, Phase IV (KMG-IV): sequencing the most valuable type-strain genomes for metagenomic binning, comparative biology and taxonomic classification.</title>
        <authorList>
            <person name="Goeker M."/>
        </authorList>
    </citation>
    <scope>NUCLEOTIDE SEQUENCE [LARGE SCALE GENOMIC DNA]</scope>
    <source>
        <strain evidence="1 2">DSM 44290</strain>
    </source>
</reference>
<name>A0A370I537_9NOCA</name>
<dbReference type="STRING" id="1210086.GCA_001613105_04224"/>
<organism evidence="1 2">
    <name type="scientific">Nocardia pseudobrasiliensis</name>
    <dbReference type="NCBI Taxonomy" id="45979"/>
    <lineage>
        <taxon>Bacteria</taxon>
        <taxon>Bacillati</taxon>
        <taxon>Actinomycetota</taxon>
        <taxon>Actinomycetes</taxon>
        <taxon>Mycobacteriales</taxon>
        <taxon>Nocardiaceae</taxon>
        <taxon>Nocardia</taxon>
    </lineage>
</organism>